<evidence type="ECO:0000313" key="11">
    <source>
        <dbReference type="Proteomes" id="UP000314983"/>
    </source>
</evidence>
<dbReference type="GO" id="GO:0016020">
    <property type="term" value="C:membrane"/>
    <property type="evidence" value="ECO:0007669"/>
    <property type="project" value="UniProtKB-SubCell"/>
</dbReference>
<gene>
    <name evidence="10" type="primary">zgc:136605</name>
</gene>
<evidence type="ECO:0000256" key="6">
    <source>
        <dbReference type="ARBA" id="ARBA00039459"/>
    </source>
</evidence>
<accession>A0A4W4G8R5</accession>
<feature type="transmembrane region" description="Helical" evidence="8">
    <location>
        <begin position="87"/>
        <end position="114"/>
    </location>
</feature>
<keyword evidence="3 8" id="KW-1133">Transmembrane helix</keyword>
<keyword evidence="2 7" id="KW-0812">Transmembrane</keyword>
<sequence>MVESDEPNDSTPSDVNSIEKLKKYIKTSKGTILIAEIVLCVIIIICYAVSVFGRYIIVAIFEMVSSLIFFIIFALELQKMIVFISLIWMDFFRALTSCLVFIITSLICVASQWSDTPQRTGGVLGILAALLYGYDAYLTIIEIKKNKSRPVIMVAGI</sequence>
<feature type="transmembrane region" description="Helical" evidence="8">
    <location>
        <begin position="30"/>
        <end position="50"/>
    </location>
</feature>
<proteinExistence type="predicted"/>
<keyword evidence="4 7" id="KW-0472">Membrane</keyword>
<dbReference type="AlphaFoldDB" id="A0A4W4G8R5"/>
<organism evidence="10 11">
    <name type="scientific">Electrophorus electricus</name>
    <name type="common">Electric eel</name>
    <name type="synonym">Gymnotus electricus</name>
    <dbReference type="NCBI Taxonomy" id="8005"/>
    <lineage>
        <taxon>Eukaryota</taxon>
        <taxon>Metazoa</taxon>
        <taxon>Chordata</taxon>
        <taxon>Craniata</taxon>
        <taxon>Vertebrata</taxon>
        <taxon>Euteleostomi</taxon>
        <taxon>Actinopterygii</taxon>
        <taxon>Neopterygii</taxon>
        <taxon>Teleostei</taxon>
        <taxon>Ostariophysi</taxon>
        <taxon>Gymnotiformes</taxon>
        <taxon>Gymnotoidei</taxon>
        <taxon>Gymnotidae</taxon>
        <taxon>Electrophorus</taxon>
    </lineage>
</organism>
<dbReference type="GeneTree" id="ENSGT00940000158528"/>
<evidence type="ECO:0000256" key="5">
    <source>
        <dbReference type="ARBA" id="ARBA00037152"/>
    </source>
</evidence>
<feature type="transmembrane region" description="Helical" evidence="8">
    <location>
        <begin position="56"/>
        <end position="75"/>
    </location>
</feature>
<dbReference type="RefSeq" id="XP_035377959.1">
    <property type="nucleotide sequence ID" value="XM_035522066.1"/>
</dbReference>
<evidence type="ECO:0000256" key="1">
    <source>
        <dbReference type="ARBA" id="ARBA00004141"/>
    </source>
</evidence>
<evidence type="ECO:0000256" key="2">
    <source>
        <dbReference type="ARBA" id="ARBA00022692"/>
    </source>
</evidence>
<evidence type="ECO:0000256" key="8">
    <source>
        <dbReference type="SAM" id="Phobius"/>
    </source>
</evidence>
<keyword evidence="11" id="KW-1185">Reference proteome</keyword>
<dbReference type="Proteomes" id="UP000314983">
    <property type="component" value="Chromosome 23"/>
</dbReference>
<reference evidence="10" key="5">
    <citation type="submission" date="2025-09" db="UniProtKB">
        <authorList>
            <consortium name="Ensembl"/>
        </authorList>
    </citation>
    <scope>IDENTIFICATION</scope>
</reference>
<name>A0A4W4G8R5_ELEEL</name>
<reference evidence="10" key="4">
    <citation type="submission" date="2025-08" db="UniProtKB">
        <authorList>
            <consortium name="Ensembl"/>
        </authorList>
    </citation>
    <scope>IDENTIFICATION</scope>
</reference>
<feature type="domain" description="MARVEL" evidence="9">
    <location>
        <begin position="24"/>
        <end position="144"/>
    </location>
</feature>
<reference evidence="10" key="3">
    <citation type="submission" date="2020-05" db="EMBL/GenBank/DDBJ databases">
        <title>Electrophorus electricus (electric eel) genome, fEleEle1, primary haplotype.</title>
        <authorList>
            <person name="Myers G."/>
            <person name="Meyer A."/>
            <person name="Fedrigo O."/>
            <person name="Formenti G."/>
            <person name="Rhie A."/>
            <person name="Tracey A."/>
            <person name="Sims Y."/>
            <person name="Jarvis E.D."/>
        </authorList>
    </citation>
    <scope>NUCLEOTIDE SEQUENCE [LARGE SCALE GENOMIC DNA]</scope>
</reference>
<dbReference type="PANTHER" id="PTHR22776">
    <property type="entry name" value="MARVEL-CONTAINING POTENTIAL LIPID RAFT-ASSOCIATED PROTEIN"/>
    <property type="match status" value="1"/>
</dbReference>
<feature type="transmembrane region" description="Helical" evidence="8">
    <location>
        <begin position="120"/>
        <end position="140"/>
    </location>
</feature>
<evidence type="ECO:0000256" key="7">
    <source>
        <dbReference type="PROSITE-ProRule" id="PRU00581"/>
    </source>
</evidence>
<dbReference type="Ensembl" id="ENSEEET00000034685.2">
    <property type="protein sequence ID" value="ENSEEEP00000034282.2"/>
    <property type="gene ID" value="ENSEEEG00000016326.2"/>
</dbReference>
<evidence type="ECO:0000313" key="10">
    <source>
        <dbReference type="Ensembl" id="ENSEEEP00000034282.2"/>
    </source>
</evidence>
<evidence type="ECO:0000256" key="3">
    <source>
        <dbReference type="ARBA" id="ARBA00022989"/>
    </source>
</evidence>
<dbReference type="STRING" id="8005.ENSEEEP00000034282"/>
<dbReference type="GeneID" id="113579089"/>
<dbReference type="PANTHER" id="PTHR22776:SF4">
    <property type="entry name" value="PROTEOLIPID PROTEIN 2"/>
    <property type="match status" value="1"/>
</dbReference>
<evidence type="ECO:0000256" key="4">
    <source>
        <dbReference type="ARBA" id="ARBA00023136"/>
    </source>
</evidence>
<reference evidence="11" key="1">
    <citation type="journal article" date="2014" name="Science">
        <title>Nonhuman genetics. Genomic basis for the convergent evolution of electric organs.</title>
        <authorList>
            <person name="Gallant J.R."/>
            <person name="Traeger L.L."/>
            <person name="Volkening J.D."/>
            <person name="Moffett H."/>
            <person name="Chen P.H."/>
            <person name="Novina C.D."/>
            <person name="Phillips G.N.Jr."/>
            <person name="Anand R."/>
            <person name="Wells G.B."/>
            <person name="Pinch M."/>
            <person name="Guth R."/>
            <person name="Unguez G.A."/>
            <person name="Albert J.S."/>
            <person name="Zakon H.H."/>
            <person name="Samanta M.P."/>
            <person name="Sussman M.R."/>
        </authorList>
    </citation>
    <scope>NUCLEOTIDE SEQUENCE [LARGE SCALE GENOMIC DNA]</scope>
</reference>
<comment type="function">
    <text evidence="5">May play a role in cell differentiation in the intestinal epithelium.</text>
</comment>
<reference evidence="11" key="2">
    <citation type="journal article" date="2017" name="Sci. Adv.">
        <title>A tail of two voltages: Proteomic comparison of the three electric organs of the electric eel.</title>
        <authorList>
            <person name="Traeger L.L."/>
            <person name="Sabat G."/>
            <person name="Barrett-Wilt G.A."/>
            <person name="Wells G.B."/>
            <person name="Sussman M.R."/>
        </authorList>
    </citation>
    <scope>NUCLEOTIDE SEQUENCE [LARGE SCALE GENOMIC DNA]</scope>
</reference>
<dbReference type="InterPro" id="IPR050578">
    <property type="entry name" value="MARVEL-CKLF_proteins"/>
</dbReference>
<dbReference type="PROSITE" id="PS51225">
    <property type="entry name" value="MARVEL"/>
    <property type="match status" value="1"/>
</dbReference>
<protein>
    <recommendedName>
        <fullName evidence="6">Proteolipid protein 2</fullName>
    </recommendedName>
</protein>
<dbReference type="InterPro" id="IPR008253">
    <property type="entry name" value="Marvel"/>
</dbReference>
<evidence type="ECO:0000259" key="9">
    <source>
        <dbReference type="PROSITE" id="PS51225"/>
    </source>
</evidence>
<comment type="subcellular location">
    <subcellularLocation>
        <location evidence="1">Membrane</location>
        <topology evidence="1">Multi-pass membrane protein</topology>
    </subcellularLocation>
</comment>